<feature type="region of interest" description="Disordered" evidence="1">
    <location>
        <begin position="38"/>
        <end position="59"/>
    </location>
</feature>
<reference evidence="2" key="1">
    <citation type="submission" date="2020-07" db="EMBL/GenBank/DDBJ databases">
        <title>The High-quality genome of the commercially important snow crab, Chionoecetes opilio.</title>
        <authorList>
            <person name="Jeong J.-H."/>
            <person name="Ryu S."/>
        </authorList>
    </citation>
    <scope>NUCLEOTIDE SEQUENCE</scope>
    <source>
        <strain evidence="2">MADBK_172401_WGS</strain>
        <tissue evidence="2">Digestive gland</tissue>
    </source>
</reference>
<comment type="caution">
    <text evidence="2">The sequence shown here is derived from an EMBL/GenBank/DDBJ whole genome shotgun (WGS) entry which is preliminary data.</text>
</comment>
<evidence type="ECO:0000313" key="2">
    <source>
        <dbReference type="EMBL" id="KAG0718109.1"/>
    </source>
</evidence>
<organism evidence="2 3">
    <name type="scientific">Chionoecetes opilio</name>
    <name type="common">Atlantic snow crab</name>
    <name type="synonym">Cancer opilio</name>
    <dbReference type="NCBI Taxonomy" id="41210"/>
    <lineage>
        <taxon>Eukaryota</taxon>
        <taxon>Metazoa</taxon>
        <taxon>Ecdysozoa</taxon>
        <taxon>Arthropoda</taxon>
        <taxon>Crustacea</taxon>
        <taxon>Multicrustacea</taxon>
        <taxon>Malacostraca</taxon>
        <taxon>Eumalacostraca</taxon>
        <taxon>Eucarida</taxon>
        <taxon>Decapoda</taxon>
        <taxon>Pleocyemata</taxon>
        <taxon>Brachyura</taxon>
        <taxon>Eubrachyura</taxon>
        <taxon>Majoidea</taxon>
        <taxon>Majidae</taxon>
        <taxon>Chionoecetes</taxon>
    </lineage>
</organism>
<name>A0A8J4Y5U4_CHIOP</name>
<gene>
    <name evidence="2" type="ORF">GWK47_053121</name>
</gene>
<feature type="region of interest" description="Disordered" evidence="1">
    <location>
        <begin position="80"/>
        <end position="103"/>
    </location>
</feature>
<sequence length="103" mass="11802">MRSQSHSTLGEEKLDLMNQSQTLRRVIERDSSCKKWGHSREVAESRTGPGTVFEQRLPPKPLLPATAVRSISELDRQPFEGHYSNLRKPRPLPIPWEDGQKNV</sequence>
<accession>A0A8J4Y5U4</accession>
<dbReference type="EMBL" id="JACEEZ010016650">
    <property type="protein sequence ID" value="KAG0718109.1"/>
    <property type="molecule type" value="Genomic_DNA"/>
</dbReference>
<protein>
    <submittedName>
        <fullName evidence="2">Uncharacterized protein</fullName>
    </submittedName>
</protein>
<dbReference type="AlphaFoldDB" id="A0A8J4Y5U4"/>
<evidence type="ECO:0000313" key="3">
    <source>
        <dbReference type="Proteomes" id="UP000770661"/>
    </source>
</evidence>
<keyword evidence="3" id="KW-1185">Reference proteome</keyword>
<proteinExistence type="predicted"/>
<dbReference type="Proteomes" id="UP000770661">
    <property type="component" value="Unassembled WGS sequence"/>
</dbReference>
<evidence type="ECO:0000256" key="1">
    <source>
        <dbReference type="SAM" id="MobiDB-lite"/>
    </source>
</evidence>